<protein>
    <submittedName>
        <fullName evidence="1">Uncharacterized protein</fullName>
    </submittedName>
</protein>
<dbReference type="EMBL" id="JACEIK010005431">
    <property type="protein sequence ID" value="MCE0481493.1"/>
    <property type="molecule type" value="Genomic_DNA"/>
</dbReference>
<accession>A0ABS8VPJ6</accession>
<evidence type="ECO:0000313" key="2">
    <source>
        <dbReference type="Proteomes" id="UP000823775"/>
    </source>
</evidence>
<evidence type="ECO:0000313" key="1">
    <source>
        <dbReference type="EMBL" id="MCE0481493.1"/>
    </source>
</evidence>
<sequence length="217" mass="23435">MWSLGRGRCAEAAGLVFHRWEKGEEEAGEGELEVMVRTGGWWFLVVFRLFGGVGLERKIRGRKIEVGFGALRPAVRGETERRSAEGGAAVGFPATVRNRGSSGGLATRKSTFGNVSFRDYRQVRQSNVASIKGLTHGSKLKISGRTGEERRGKGGRTIACGQSGEGRWAEAAGLVFRRWEKGEEEAGEGELEVMVRAVVGGFGSCLGCLVVLECRGK</sequence>
<proteinExistence type="predicted"/>
<reference evidence="1 2" key="1">
    <citation type="journal article" date="2021" name="BMC Genomics">
        <title>Datura genome reveals duplications of psychoactive alkaloid biosynthetic genes and high mutation rate following tissue culture.</title>
        <authorList>
            <person name="Rajewski A."/>
            <person name="Carter-House D."/>
            <person name="Stajich J."/>
            <person name="Litt A."/>
        </authorList>
    </citation>
    <scope>NUCLEOTIDE SEQUENCE [LARGE SCALE GENOMIC DNA]</scope>
    <source>
        <strain evidence="1">AR-01</strain>
    </source>
</reference>
<name>A0ABS8VPJ6_DATST</name>
<organism evidence="1 2">
    <name type="scientific">Datura stramonium</name>
    <name type="common">Jimsonweed</name>
    <name type="synonym">Common thornapple</name>
    <dbReference type="NCBI Taxonomy" id="4076"/>
    <lineage>
        <taxon>Eukaryota</taxon>
        <taxon>Viridiplantae</taxon>
        <taxon>Streptophyta</taxon>
        <taxon>Embryophyta</taxon>
        <taxon>Tracheophyta</taxon>
        <taxon>Spermatophyta</taxon>
        <taxon>Magnoliopsida</taxon>
        <taxon>eudicotyledons</taxon>
        <taxon>Gunneridae</taxon>
        <taxon>Pentapetalae</taxon>
        <taxon>asterids</taxon>
        <taxon>lamiids</taxon>
        <taxon>Solanales</taxon>
        <taxon>Solanaceae</taxon>
        <taxon>Solanoideae</taxon>
        <taxon>Datureae</taxon>
        <taxon>Datura</taxon>
    </lineage>
</organism>
<keyword evidence="2" id="KW-1185">Reference proteome</keyword>
<dbReference type="Proteomes" id="UP000823775">
    <property type="component" value="Unassembled WGS sequence"/>
</dbReference>
<gene>
    <name evidence="1" type="ORF">HAX54_039289</name>
</gene>
<comment type="caution">
    <text evidence="1">The sequence shown here is derived from an EMBL/GenBank/DDBJ whole genome shotgun (WGS) entry which is preliminary data.</text>
</comment>